<dbReference type="PANTHER" id="PTHR40394:SF2">
    <property type="entry name" value="QUINOL:CYTOCHROME C OXIDOREDUCTASE MEMBRANE PROTEIN"/>
    <property type="match status" value="1"/>
</dbReference>
<sequence>MSTTKIIYGLYGDDDDLMHGVKAFNDTSIKINEVYTPFPVHGLDKALGLKKTRISDAAFIYACYGVTIGITLTAYIMNHDWPQNIGGKPSFDWLHNMPAFLDPMFELMVFCSAHLMSLTFLVRNKMYPGAKPQNPDPRTTDDKFMMEFIAKDDQELDFIKQKLIDTGVEEITVKDA</sequence>
<reference evidence="3" key="1">
    <citation type="submission" date="2016-10" db="EMBL/GenBank/DDBJ databases">
        <authorList>
            <person name="Varghese N."/>
            <person name="Submissions S."/>
        </authorList>
    </citation>
    <scope>NUCLEOTIDE SEQUENCE [LARGE SCALE GENOMIC DNA]</scope>
    <source>
        <strain evidence="3">DSM 19684</strain>
    </source>
</reference>
<dbReference type="Pfam" id="PF11821">
    <property type="entry name" value="ActD"/>
    <property type="match status" value="1"/>
</dbReference>
<dbReference type="OrthoDB" id="9792475at2"/>
<dbReference type="STRING" id="454006.SAMN05421825_2257"/>
<feature type="transmembrane region" description="Helical" evidence="1">
    <location>
        <begin position="58"/>
        <end position="77"/>
    </location>
</feature>
<keyword evidence="1" id="KW-0812">Transmembrane</keyword>
<keyword evidence="1" id="KW-0472">Membrane</keyword>
<protein>
    <recommendedName>
        <fullName evidence="4">DUF3341 domain-containing protein</fullName>
    </recommendedName>
</protein>
<evidence type="ECO:0000313" key="2">
    <source>
        <dbReference type="EMBL" id="SDF84118.1"/>
    </source>
</evidence>
<dbReference type="AlphaFoldDB" id="A0A1G7PCX8"/>
<organism evidence="2 3">
    <name type="scientific">Epilithonimonas hungarica</name>
    <dbReference type="NCBI Taxonomy" id="454006"/>
    <lineage>
        <taxon>Bacteria</taxon>
        <taxon>Pseudomonadati</taxon>
        <taxon>Bacteroidota</taxon>
        <taxon>Flavobacteriia</taxon>
        <taxon>Flavobacteriales</taxon>
        <taxon>Weeksellaceae</taxon>
        <taxon>Chryseobacterium group</taxon>
        <taxon>Epilithonimonas</taxon>
    </lineage>
</organism>
<keyword evidence="1" id="KW-1133">Transmembrane helix</keyword>
<dbReference type="EMBL" id="FNBH01000002">
    <property type="protein sequence ID" value="SDF84118.1"/>
    <property type="molecule type" value="Genomic_DNA"/>
</dbReference>
<evidence type="ECO:0000256" key="1">
    <source>
        <dbReference type="SAM" id="Phobius"/>
    </source>
</evidence>
<name>A0A1G7PCX8_9FLAO</name>
<evidence type="ECO:0008006" key="4">
    <source>
        <dbReference type="Google" id="ProtNLM"/>
    </source>
</evidence>
<gene>
    <name evidence="2" type="ORF">SAMN05421825_2257</name>
</gene>
<keyword evidence="3" id="KW-1185">Reference proteome</keyword>
<dbReference type="PANTHER" id="PTHR40394">
    <property type="entry name" value="LIPOPROTEIN-RELATED"/>
    <property type="match status" value="1"/>
</dbReference>
<feature type="transmembrane region" description="Helical" evidence="1">
    <location>
        <begin position="97"/>
        <end position="122"/>
    </location>
</feature>
<dbReference type="Proteomes" id="UP000199203">
    <property type="component" value="Unassembled WGS sequence"/>
</dbReference>
<accession>A0A1G7PCX8</accession>
<evidence type="ECO:0000313" key="3">
    <source>
        <dbReference type="Proteomes" id="UP000199203"/>
    </source>
</evidence>
<proteinExistence type="predicted"/>
<dbReference type="RefSeq" id="WP_089873519.1">
    <property type="nucleotide sequence ID" value="NZ_FNBH01000002.1"/>
</dbReference>
<dbReference type="InterPro" id="IPR021776">
    <property type="entry name" value="ActD"/>
</dbReference>